<accession>X0RT91</accession>
<feature type="non-terminal residue" evidence="2">
    <location>
        <position position="1"/>
    </location>
</feature>
<comment type="caution">
    <text evidence="2">The sequence shown here is derived from an EMBL/GenBank/DDBJ whole genome shotgun (WGS) entry which is preliminary data.</text>
</comment>
<evidence type="ECO:0000313" key="2">
    <source>
        <dbReference type="EMBL" id="GAF72064.1"/>
    </source>
</evidence>
<name>X0RT91_9ZZZZ</name>
<keyword evidence="1" id="KW-0175">Coiled coil</keyword>
<evidence type="ECO:0000256" key="1">
    <source>
        <dbReference type="SAM" id="Coils"/>
    </source>
</evidence>
<gene>
    <name evidence="2" type="ORF">S01H1_10490</name>
</gene>
<dbReference type="AlphaFoldDB" id="X0RT91"/>
<sequence length="298" mass="34062">PQYQQYGITPPEKGTVPTTELAKDFETQKQLKTDVLSAETIEFPKKTGESDVEYVGRFKAKKELLETRRNVINEAQRDYYPEIQEIGKLGKGQDPEEWFGQLRAKREEKTIQAELIKEETEKKELTKWRDESVKLGIYDDVIARYGENIPEEKWMGIVSKIKSIPKGYEDVGGQIKALTGIETFKKAMASIKDKTPEHIDKEIKQKQSALDKAKQKGLFGADWLKKDRIPKKEQERLASEIESLKEYKKILEDILGGLETEKAEYTEQQEAAINRVIQANAGATREEVIDALKKAGKL</sequence>
<organism evidence="2">
    <name type="scientific">marine sediment metagenome</name>
    <dbReference type="NCBI Taxonomy" id="412755"/>
    <lineage>
        <taxon>unclassified sequences</taxon>
        <taxon>metagenomes</taxon>
        <taxon>ecological metagenomes</taxon>
    </lineage>
</organism>
<proteinExistence type="predicted"/>
<dbReference type="EMBL" id="BARS01005351">
    <property type="protein sequence ID" value="GAF72064.1"/>
    <property type="molecule type" value="Genomic_DNA"/>
</dbReference>
<reference evidence="2" key="1">
    <citation type="journal article" date="2014" name="Front. Microbiol.">
        <title>High frequency of phylogenetically diverse reductive dehalogenase-homologous genes in deep subseafloor sedimentary metagenomes.</title>
        <authorList>
            <person name="Kawai M."/>
            <person name="Futagami T."/>
            <person name="Toyoda A."/>
            <person name="Takaki Y."/>
            <person name="Nishi S."/>
            <person name="Hori S."/>
            <person name="Arai W."/>
            <person name="Tsubouchi T."/>
            <person name="Morono Y."/>
            <person name="Uchiyama I."/>
            <person name="Ito T."/>
            <person name="Fujiyama A."/>
            <person name="Inagaki F."/>
            <person name="Takami H."/>
        </authorList>
    </citation>
    <scope>NUCLEOTIDE SEQUENCE</scope>
    <source>
        <strain evidence="2">Expedition CK06-06</strain>
    </source>
</reference>
<protein>
    <submittedName>
        <fullName evidence="2">Uncharacterized protein</fullName>
    </submittedName>
</protein>
<feature type="coiled-coil region" evidence="1">
    <location>
        <begin position="248"/>
        <end position="275"/>
    </location>
</feature>